<dbReference type="NCBIfam" id="TIGR00786">
    <property type="entry name" value="dctM"/>
    <property type="match status" value="1"/>
</dbReference>
<evidence type="ECO:0000256" key="4">
    <source>
        <dbReference type="ARBA" id="ARBA00022692"/>
    </source>
</evidence>
<reference evidence="9 10" key="1">
    <citation type="submission" date="2018-03" db="EMBL/GenBank/DDBJ databases">
        <title>Genomic Encyclopedia of Archaeal and Bacterial Type Strains, Phase II (KMG-II): from individual species to whole genera.</title>
        <authorList>
            <person name="Goeker M."/>
        </authorList>
    </citation>
    <scope>NUCLEOTIDE SEQUENCE [LARGE SCALE GENOMIC DNA]</scope>
    <source>
        <strain evidence="9 10">DSM 29318</strain>
    </source>
</reference>
<feature type="transmembrane region" description="Helical" evidence="7">
    <location>
        <begin position="335"/>
        <end position="354"/>
    </location>
</feature>
<comment type="function">
    <text evidence="7">Part of the tripartite ATP-independent periplasmic (TRAP) transport system.</text>
</comment>
<dbReference type="EMBL" id="PVTT01000001">
    <property type="protein sequence ID" value="PRY95722.1"/>
    <property type="molecule type" value="Genomic_DNA"/>
</dbReference>
<feature type="transmembrane region" description="Helical" evidence="7">
    <location>
        <begin position="280"/>
        <end position="299"/>
    </location>
</feature>
<keyword evidence="3 7" id="KW-0997">Cell inner membrane</keyword>
<dbReference type="PIRSF" id="PIRSF006066">
    <property type="entry name" value="HI0050"/>
    <property type="match status" value="1"/>
</dbReference>
<dbReference type="GO" id="GO:0005886">
    <property type="term" value="C:plasma membrane"/>
    <property type="evidence" value="ECO:0007669"/>
    <property type="project" value="UniProtKB-SubCell"/>
</dbReference>
<feature type="transmembrane region" description="Helical" evidence="7">
    <location>
        <begin position="394"/>
        <end position="418"/>
    </location>
</feature>
<feature type="transmembrane region" description="Helical" evidence="7">
    <location>
        <begin position="172"/>
        <end position="194"/>
    </location>
</feature>
<gene>
    <name evidence="9" type="ORF">BCF33_1347</name>
</gene>
<dbReference type="InterPro" id="IPR010656">
    <property type="entry name" value="DctM"/>
</dbReference>
<dbReference type="GO" id="GO:0022857">
    <property type="term" value="F:transmembrane transporter activity"/>
    <property type="evidence" value="ECO:0007669"/>
    <property type="project" value="UniProtKB-UniRule"/>
</dbReference>
<dbReference type="InterPro" id="IPR004681">
    <property type="entry name" value="TRAP_DctM"/>
</dbReference>
<dbReference type="RefSeq" id="WP_158259364.1">
    <property type="nucleotide sequence ID" value="NZ_PVTT01000001.1"/>
</dbReference>
<keyword evidence="2" id="KW-1003">Cell membrane</keyword>
<comment type="subcellular location">
    <subcellularLocation>
        <location evidence="1 7">Cell inner membrane</location>
        <topology evidence="1 7">Multi-pass membrane protein</topology>
    </subcellularLocation>
</comment>
<comment type="similarity">
    <text evidence="7">Belongs to the TRAP transporter large permease family.</text>
</comment>
<evidence type="ECO:0000259" key="8">
    <source>
        <dbReference type="Pfam" id="PF06808"/>
    </source>
</evidence>
<evidence type="ECO:0000313" key="10">
    <source>
        <dbReference type="Proteomes" id="UP000238801"/>
    </source>
</evidence>
<keyword evidence="10" id="KW-1185">Reference proteome</keyword>
<protein>
    <recommendedName>
        <fullName evidence="7">TRAP transporter large permease protein</fullName>
    </recommendedName>
</protein>
<feature type="transmembrane region" description="Helical" evidence="7">
    <location>
        <begin position="100"/>
        <end position="125"/>
    </location>
</feature>
<name>A0A2T0X9U8_9RHOB</name>
<dbReference type="Pfam" id="PF06808">
    <property type="entry name" value="DctM"/>
    <property type="match status" value="1"/>
</dbReference>
<evidence type="ECO:0000313" key="9">
    <source>
        <dbReference type="EMBL" id="PRY95722.1"/>
    </source>
</evidence>
<dbReference type="Proteomes" id="UP000238801">
    <property type="component" value="Unassembled WGS sequence"/>
</dbReference>
<evidence type="ECO:0000256" key="6">
    <source>
        <dbReference type="ARBA" id="ARBA00023136"/>
    </source>
</evidence>
<organism evidence="9 10">
    <name type="scientific">Hasllibacter halocynthiae</name>
    <dbReference type="NCBI Taxonomy" id="595589"/>
    <lineage>
        <taxon>Bacteria</taxon>
        <taxon>Pseudomonadati</taxon>
        <taxon>Pseudomonadota</taxon>
        <taxon>Alphaproteobacteria</taxon>
        <taxon>Rhodobacterales</taxon>
        <taxon>Roseobacteraceae</taxon>
        <taxon>Hasllibacter</taxon>
    </lineage>
</organism>
<keyword evidence="7" id="KW-0813">Transport</keyword>
<evidence type="ECO:0000256" key="1">
    <source>
        <dbReference type="ARBA" id="ARBA00004429"/>
    </source>
</evidence>
<proteinExistence type="inferred from homology"/>
<keyword evidence="6 7" id="KW-0472">Membrane</keyword>
<feature type="transmembrane region" description="Helical" evidence="7">
    <location>
        <begin position="137"/>
        <end position="160"/>
    </location>
</feature>
<feature type="transmembrane region" description="Helical" evidence="7">
    <location>
        <begin position="215"/>
        <end position="236"/>
    </location>
</feature>
<evidence type="ECO:0000256" key="2">
    <source>
        <dbReference type="ARBA" id="ARBA00022475"/>
    </source>
</evidence>
<feature type="transmembrane region" description="Helical" evidence="7">
    <location>
        <begin position="6"/>
        <end position="36"/>
    </location>
</feature>
<feature type="transmembrane region" description="Helical" evidence="7">
    <location>
        <begin position="57"/>
        <end position="80"/>
    </location>
</feature>
<comment type="subunit">
    <text evidence="7">The complex comprises the extracytoplasmic solute receptor protein and the two transmembrane proteins.</text>
</comment>
<dbReference type="PANTHER" id="PTHR33362:SF2">
    <property type="entry name" value="TRAP TRANSPORTER LARGE PERMEASE PROTEIN"/>
    <property type="match status" value="1"/>
</dbReference>
<feature type="domain" description="TRAP C4-dicarboxylate transport system permease DctM subunit" evidence="8">
    <location>
        <begin position="9"/>
        <end position="416"/>
    </location>
</feature>
<evidence type="ECO:0000256" key="7">
    <source>
        <dbReference type="RuleBase" id="RU369079"/>
    </source>
</evidence>
<keyword evidence="4 7" id="KW-0812">Transmembrane</keyword>
<comment type="caution">
    <text evidence="9">The sequence shown here is derived from an EMBL/GenBank/DDBJ whole genome shotgun (WGS) entry which is preliminary data.</text>
</comment>
<accession>A0A2T0X9U8</accession>
<dbReference type="PANTHER" id="PTHR33362">
    <property type="entry name" value="SIALIC ACID TRAP TRANSPORTER PERMEASE PROTEIN SIAT-RELATED"/>
    <property type="match status" value="1"/>
</dbReference>
<evidence type="ECO:0000256" key="3">
    <source>
        <dbReference type="ARBA" id="ARBA00022519"/>
    </source>
</evidence>
<feature type="transmembrane region" description="Helical" evidence="7">
    <location>
        <begin position="311"/>
        <end position="328"/>
    </location>
</feature>
<evidence type="ECO:0000256" key="5">
    <source>
        <dbReference type="ARBA" id="ARBA00022989"/>
    </source>
</evidence>
<dbReference type="OrthoDB" id="9790209at2"/>
<dbReference type="AlphaFoldDB" id="A0A2T0X9U8"/>
<feature type="transmembrane region" description="Helical" evidence="7">
    <location>
        <begin position="242"/>
        <end position="259"/>
    </location>
</feature>
<feature type="transmembrane region" description="Helical" evidence="7">
    <location>
        <begin position="360"/>
        <end position="382"/>
    </location>
</feature>
<keyword evidence="5 7" id="KW-1133">Transmembrane helix</keyword>
<sequence>MIEVGVTVAIMLALMVLRVPVFLAIGGAAGAFALLWAPILRGDVLAQSFLRGLDNQAFAAIPYFFAAGAIMNAGGMSARLLRLARALVAHVRGGLAHANVTASVVFAGISGSAVADAAAVGSVMIPAMERDGYPPAYAAAVTAASATIGLMIPPSIPMVIFALFTPADVTDLFVAGIVPGLMMGAVLLAASVVLARRRGYASHPWLGWGRVWGALKGSILALLMPVFVVAGLVGGVATVNEIGALAAIYAAVVTLGVYRDVTARQLLVALADAAADSAKILIVIAASGAFVWIAARVGLAREMAAVVSEAQLSPVVLLTIIAVTLLVLGTVLEPVTLLIVVAPVIAPVAVLAGIDVVQLGAVFVLASAIGLVTPPVGILLFMTAAQAGVPLLAVVREVAVFLAALVLLLAVVVAWPGATLGLGRLLGL</sequence>